<feature type="active site" evidence="4">
    <location>
        <position position="38"/>
    </location>
</feature>
<feature type="signal peptide" evidence="5">
    <location>
        <begin position="1"/>
        <end position="29"/>
    </location>
</feature>
<dbReference type="OrthoDB" id="4174719at2"/>
<evidence type="ECO:0000313" key="7">
    <source>
        <dbReference type="EMBL" id="SNR36835.1"/>
    </source>
</evidence>
<gene>
    <name evidence="4" type="primary">msrA</name>
    <name evidence="7" type="ORF">SAMN06265370_10349</name>
</gene>
<dbReference type="PANTHER" id="PTHR43774:SF1">
    <property type="entry name" value="PEPTIDE METHIONINE SULFOXIDE REDUCTASE MSRA 2"/>
    <property type="match status" value="1"/>
</dbReference>
<keyword evidence="5" id="KW-0732">Signal</keyword>
<dbReference type="Gene3D" id="3.30.1060.10">
    <property type="entry name" value="Peptide methionine sulphoxide reductase MsrA"/>
    <property type="match status" value="1"/>
</dbReference>
<dbReference type="NCBIfam" id="TIGR00401">
    <property type="entry name" value="msrA"/>
    <property type="match status" value="1"/>
</dbReference>
<accession>A0A238VR85</accession>
<evidence type="ECO:0000256" key="3">
    <source>
        <dbReference type="ARBA" id="ARBA00048782"/>
    </source>
</evidence>
<evidence type="ECO:0000256" key="2">
    <source>
        <dbReference type="ARBA" id="ARBA00047806"/>
    </source>
</evidence>
<dbReference type="Proteomes" id="UP000198417">
    <property type="component" value="Unassembled WGS sequence"/>
</dbReference>
<dbReference type="InterPro" id="IPR002569">
    <property type="entry name" value="Met_Sox_Rdtase_MsrA_dom"/>
</dbReference>
<dbReference type="HAMAP" id="MF_01401">
    <property type="entry name" value="MsrA"/>
    <property type="match status" value="1"/>
</dbReference>
<sequence>MFHSSLWKPMLLALSIAIGLSLQSAKAHADEIVVAGGCFWCVEADFEKVKGVSDVVSGYTGGTLKNPTYKQVTKHGTGHYEAAKIIYDPAKVSLAQLYALYFRSVDPTDAGGQFCDRGDSYRTAIFVADAAQKAAAEQARADAARALGQKIVTPILAAAPFYDAEDYHQDYYKGSNRVVTRFGVIRQADAYHRYRKGCGRDARVKALWGADAAFVSG</sequence>
<comment type="similarity">
    <text evidence="4">Belongs to the MsrA Met sulfoxide reductase family.</text>
</comment>
<dbReference type="EMBL" id="FZNN01000003">
    <property type="protein sequence ID" value="SNR36835.1"/>
    <property type="molecule type" value="Genomic_DNA"/>
</dbReference>
<dbReference type="GO" id="GO:0008113">
    <property type="term" value="F:peptide-methionine (S)-S-oxide reductase activity"/>
    <property type="evidence" value="ECO:0007669"/>
    <property type="project" value="UniProtKB-UniRule"/>
</dbReference>
<feature type="domain" description="Peptide methionine sulphoxide reductase MsrA" evidence="6">
    <location>
        <begin position="31"/>
        <end position="174"/>
    </location>
</feature>
<reference evidence="7 8" key="1">
    <citation type="submission" date="2017-06" db="EMBL/GenBank/DDBJ databases">
        <authorList>
            <person name="Kim H.J."/>
            <person name="Triplett B.A."/>
        </authorList>
    </citation>
    <scope>NUCLEOTIDE SEQUENCE [LARGE SCALE GENOMIC DNA]</scope>
    <source>
        <strain evidence="7 8">DSM 29052</strain>
    </source>
</reference>
<evidence type="ECO:0000256" key="5">
    <source>
        <dbReference type="SAM" id="SignalP"/>
    </source>
</evidence>
<dbReference type="GO" id="GO:0033744">
    <property type="term" value="F:L-methionine:thioredoxin-disulfide S-oxidoreductase activity"/>
    <property type="evidence" value="ECO:0007669"/>
    <property type="project" value="RHEA"/>
</dbReference>
<proteinExistence type="inferred from homology"/>
<dbReference type="EC" id="1.8.4.11" evidence="4"/>
<evidence type="ECO:0000256" key="4">
    <source>
        <dbReference type="HAMAP-Rule" id="MF_01401"/>
    </source>
</evidence>
<dbReference type="SUPFAM" id="SSF55068">
    <property type="entry name" value="Peptide methionine sulfoxide reductase"/>
    <property type="match status" value="1"/>
</dbReference>
<dbReference type="RefSeq" id="WP_089269568.1">
    <property type="nucleotide sequence ID" value="NZ_FZNN01000003.1"/>
</dbReference>
<feature type="chain" id="PRO_5012082493" description="Peptide methionine sulfoxide reductase MsrA" evidence="5">
    <location>
        <begin position="30"/>
        <end position="217"/>
    </location>
</feature>
<dbReference type="AlphaFoldDB" id="A0A238VR85"/>
<protein>
    <recommendedName>
        <fullName evidence="4">Peptide methionine sulfoxide reductase MsrA</fullName>
        <shortName evidence="4">Protein-methionine-S-oxide reductase</shortName>
        <ecNumber evidence="4">1.8.4.11</ecNumber>
    </recommendedName>
    <alternativeName>
        <fullName evidence="4">Peptide-methionine (S)-S-oxide reductase</fullName>
        <shortName evidence="4">Peptide Met(O) reductase</shortName>
    </alternativeName>
</protein>
<dbReference type="Pfam" id="PF01625">
    <property type="entry name" value="PMSR"/>
    <property type="match status" value="1"/>
</dbReference>
<dbReference type="InterPro" id="IPR036509">
    <property type="entry name" value="Met_Sox_Rdtase_MsrA_sf"/>
</dbReference>
<comment type="catalytic activity">
    <reaction evidence="3 4">
        <text>[thioredoxin]-disulfide + L-methionine + H2O = L-methionine (S)-S-oxide + [thioredoxin]-dithiol</text>
        <dbReference type="Rhea" id="RHEA:19993"/>
        <dbReference type="Rhea" id="RHEA-COMP:10698"/>
        <dbReference type="Rhea" id="RHEA-COMP:10700"/>
        <dbReference type="ChEBI" id="CHEBI:15377"/>
        <dbReference type="ChEBI" id="CHEBI:29950"/>
        <dbReference type="ChEBI" id="CHEBI:50058"/>
        <dbReference type="ChEBI" id="CHEBI:57844"/>
        <dbReference type="ChEBI" id="CHEBI:58772"/>
        <dbReference type="EC" id="1.8.4.11"/>
    </reaction>
</comment>
<organism evidence="7 8">
    <name type="scientific">Puniceibacterium sediminis</name>
    <dbReference type="NCBI Taxonomy" id="1608407"/>
    <lineage>
        <taxon>Bacteria</taxon>
        <taxon>Pseudomonadati</taxon>
        <taxon>Pseudomonadota</taxon>
        <taxon>Alphaproteobacteria</taxon>
        <taxon>Rhodobacterales</taxon>
        <taxon>Paracoccaceae</taxon>
        <taxon>Puniceibacterium</taxon>
    </lineage>
</organism>
<keyword evidence="8" id="KW-1185">Reference proteome</keyword>
<comment type="catalytic activity">
    <reaction evidence="2 4">
        <text>L-methionyl-[protein] + [thioredoxin]-disulfide + H2O = L-methionyl-(S)-S-oxide-[protein] + [thioredoxin]-dithiol</text>
        <dbReference type="Rhea" id="RHEA:14217"/>
        <dbReference type="Rhea" id="RHEA-COMP:10698"/>
        <dbReference type="Rhea" id="RHEA-COMP:10700"/>
        <dbReference type="Rhea" id="RHEA-COMP:12313"/>
        <dbReference type="Rhea" id="RHEA-COMP:12315"/>
        <dbReference type="ChEBI" id="CHEBI:15377"/>
        <dbReference type="ChEBI" id="CHEBI:16044"/>
        <dbReference type="ChEBI" id="CHEBI:29950"/>
        <dbReference type="ChEBI" id="CHEBI:44120"/>
        <dbReference type="ChEBI" id="CHEBI:50058"/>
        <dbReference type="EC" id="1.8.4.11"/>
    </reaction>
</comment>
<dbReference type="PANTHER" id="PTHR43774">
    <property type="entry name" value="PEPTIDE METHIONINE SULFOXIDE REDUCTASE"/>
    <property type="match status" value="1"/>
</dbReference>
<name>A0A238VR85_9RHOB</name>
<evidence type="ECO:0000313" key="8">
    <source>
        <dbReference type="Proteomes" id="UP000198417"/>
    </source>
</evidence>
<keyword evidence="1 4" id="KW-0560">Oxidoreductase</keyword>
<evidence type="ECO:0000256" key="1">
    <source>
        <dbReference type="ARBA" id="ARBA00023002"/>
    </source>
</evidence>
<evidence type="ECO:0000259" key="6">
    <source>
        <dbReference type="Pfam" id="PF01625"/>
    </source>
</evidence>
<comment type="function">
    <text evidence="4">Has an important function as a repair enzyme for proteins that have been inactivated by oxidation. Catalyzes the reversible oxidation-reduction of methionine sulfoxide in proteins to methionine.</text>
</comment>